<feature type="compositionally biased region" description="Low complexity" evidence="2">
    <location>
        <begin position="31"/>
        <end position="51"/>
    </location>
</feature>
<gene>
    <name evidence="4" type="ORF">TARUN_5154</name>
</gene>
<dbReference type="STRING" id="490622.A0A395NLX9"/>
<proteinExistence type="predicted"/>
<evidence type="ECO:0000313" key="4">
    <source>
        <dbReference type="EMBL" id="RFU77070.1"/>
    </source>
</evidence>
<dbReference type="InterPro" id="IPR002483">
    <property type="entry name" value="PWI_dom"/>
</dbReference>
<dbReference type="PROSITE" id="PS51025">
    <property type="entry name" value="PWI"/>
    <property type="match status" value="1"/>
</dbReference>
<feature type="domain" description="PWI" evidence="3">
    <location>
        <begin position="679"/>
        <end position="772"/>
    </location>
</feature>
<dbReference type="PANTHER" id="PTHR18806">
    <property type="entry name" value="RBM25 PROTEIN"/>
    <property type="match status" value="1"/>
</dbReference>
<dbReference type="Gene3D" id="1.20.1390.10">
    <property type="entry name" value="PWI domain"/>
    <property type="match status" value="1"/>
</dbReference>
<name>A0A395NLX9_TRIAR</name>
<dbReference type="PANTHER" id="PTHR18806:SF4">
    <property type="entry name" value="RNA-BINDING PROTEIN 25"/>
    <property type="match status" value="1"/>
</dbReference>
<dbReference type="SMART" id="SM00311">
    <property type="entry name" value="PWI"/>
    <property type="match status" value="1"/>
</dbReference>
<dbReference type="GO" id="GO:0005681">
    <property type="term" value="C:spliceosomal complex"/>
    <property type="evidence" value="ECO:0007669"/>
    <property type="project" value="TreeGrafter"/>
</dbReference>
<feature type="compositionally biased region" description="Polar residues" evidence="2">
    <location>
        <begin position="72"/>
        <end position="81"/>
    </location>
</feature>
<feature type="region of interest" description="Disordered" evidence="2">
    <location>
        <begin position="109"/>
        <end position="137"/>
    </location>
</feature>
<dbReference type="Pfam" id="PF01480">
    <property type="entry name" value="PWI"/>
    <property type="match status" value="1"/>
</dbReference>
<dbReference type="OrthoDB" id="6275295at2759"/>
<feature type="region of interest" description="Disordered" evidence="2">
    <location>
        <begin position="361"/>
        <end position="570"/>
    </location>
</feature>
<dbReference type="Proteomes" id="UP000266272">
    <property type="component" value="Unassembled WGS sequence"/>
</dbReference>
<dbReference type="InterPro" id="IPR052768">
    <property type="entry name" value="RBM25"/>
</dbReference>
<protein>
    <submittedName>
        <fullName evidence="4">U1 snrnp-associated</fullName>
    </submittedName>
</protein>
<feature type="compositionally biased region" description="Basic and acidic residues" evidence="2">
    <location>
        <begin position="361"/>
        <end position="382"/>
    </location>
</feature>
<feature type="compositionally biased region" description="Basic and acidic residues" evidence="2">
    <location>
        <begin position="552"/>
        <end position="570"/>
    </location>
</feature>
<reference evidence="4 5" key="1">
    <citation type="journal article" date="2018" name="PLoS Pathog.">
        <title>Evolution of structural diversity of trichothecenes, a family of toxins produced by plant pathogenic and entomopathogenic fungi.</title>
        <authorList>
            <person name="Proctor R.H."/>
            <person name="McCormick S.P."/>
            <person name="Kim H.S."/>
            <person name="Cardoza R.E."/>
            <person name="Stanley A.M."/>
            <person name="Lindo L."/>
            <person name="Kelly A."/>
            <person name="Brown D.W."/>
            <person name="Lee T."/>
            <person name="Vaughan M.M."/>
            <person name="Alexander N.J."/>
            <person name="Busman M."/>
            <person name="Gutierrez S."/>
        </authorList>
    </citation>
    <scope>NUCLEOTIDE SEQUENCE [LARGE SCALE GENOMIC DNA]</scope>
    <source>
        <strain evidence="4 5">IBT 40837</strain>
    </source>
</reference>
<dbReference type="EMBL" id="PXOA01000306">
    <property type="protein sequence ID" value="RFU77070.1"/>
    <property type="molecule type" value="Genomic_DNA"/>
</dbReference>
<dbReference type="AlphaFoldDB" id="A0A395NLX9"/>
<accession>A0A395NLX9</accession>
<dbReference type="InterPro" id="IPR036483">
    <property type="entry name" value="PWI_dom_sf"/>
</dbReference>
<keyword evidence="5" id="KW-1185">Reference proteome</keyword>
<comment type="caution">
    <text evidence="4">The sequence shown here is derived from an EMBL/GenBank/DDBJ whole genome shotgun (WGS) entry which is preliminary data.</text>
</comment>
<evidence type="ECO:0000256" key="1">
    <source>
        <dbReference type="ARBA" id="ARBA00022664"/>
    </source>
</evidence>
<feature type="region of interest" description="Disordered" evidence="2">
    <location>
        <begin position="1"/>
        <end position="85"/>
    </location>
</feature>
<sequence>MAYNPYGGTHGRGQPHARYKSANRASAPHNPYGAPPGYGYPSAAPGMAAPPGLGPPPGMSSAPGMAPPPGIQQANVPQANRPSGLPPAFQAPSNMPNINFNAPVIRLGTGASAGGGRSDDRPAQSGGRAGLGMERGSDQGRMAARESMQTLLPPTSEEKLRTIFLHQIPEGLGGDEGTKKLLGAVGKLRRWDPSDSTAEDRKGTKFGFALFEDFDSVATAVKLLTEEEVQVPVKKQPSSGEPPADDDNFDNVEKTKLQVVVDPTSLSYLETYKESKGDDSALEQRIESARAALKQVLRELFHPTVAEIIDANGDVTMGNTESEENVEVVNIPLAQEDELADIPPEMREVVAGEIAAFRERSNQRDMERLQREEELEESERRRNTAGRSRLASPPRNSNNVPLGPRGVSVPNAPAGPKGQNGSNRGVAFVNGGVSNADFSTRREDDDTDASDDELWRRVEAERKADDDKMYAEAERKWVNRERSRQAALEREQERERHDVESLERRKQEQLEREKSWDDEREAARKTHMYYRDRAGWARKRTSERAEEEARDEADRQAEKVERNREQARLEHARGMADSFLDQQAQEMEQRKAAAAAAAPQPFKLSLGAAAQRAQASRAAPQRRTIAEVEGLLDDEEVESTRRQLIPIQLDATSGAAGMSEEEISQAVRALAQEIPSEKDGLWAWEVKWDFMDDAVVRDKLRPFVEKKIVEYLGVQEEMLVEAVEEHLRKHGTAGALVEELEGALDDEAEDLVKKLWRMLIFFTECEKRGLPA</sequence>
<evidence type="ECO:0000256" key="2">
    <source>
        <dbReference type="SAM" id="MobiDB-lite"/>
    </source>
</evidence>
<keyword evidence="1" id="KW-0507">mRNA processing</keyword>
<feature type="compositionally biased region" description="Basic and acidic residues" evidence="2">
    <location>
        <begin position="453"/>
        <end position="544"/>
    </location>
</feature>
<evidence type="ECO:0000313" key="5">
    <source>
        <dbReference type="Proteomes" id="UP000266272"/>
    </source>
</evidence>
<evidence type="ECO:0000259" key="3">
    <source>
        <dbReference type="PROSITE" id="PS51025"/>
    </source>
</evidence>
<feature type="region of interest" description="Disordered" evidence="2">
    <location>
        <begin position="230"/>
        <end position="251"/>
    </location>
</feature>
<dbReference type="GO" id="GO:0003729">
    <property type="term" value="F:mRNA binding"/>
    <property type="evidence" value="ECO:0007669"/>
    <property type="project" value="TreeGrafter"/>
</dbReference>
<dbReference type="GO" id="GO:0006397">
    <property type="term" value="P:mRNA processing"/>
    <property type="evidence" value="ECO:0007669"/>
    <property type="project" value="UniProtKB-KW"/>
</dbReference>
<organism evidence="4 5">
    <name type="scientific">Trichoderma arundinaceum</name>
    <dbReference type="NCBI Taxonomy" id="490622"/>
    <lineage>
        <taxon>Eukaryota</taxon>
        <taxon>Fungi</taxon>
        <taxon>Dikarya</taxon>
        <taxon>Ascomycota</taxon>
        <taxon>Pezizomycotina</taxon>
        <taxon>Sordariomycetes</taxon>
        <taxon>Hypocreomycetidae</taxon>
        <taxon>Hypocreales</taxon>
        <taxon>Hypocreaceae</taxon>
        <taxon>Trichoderma</taxon>
    </lineage>
</organism>
<dbReference type="SUPFAM" id="SSF101233">
    <property type="entry name" value="PWI domain"/>
    <property type="match status" value="1"/>
</dbReference>